<protein>
    <recommendedName>
        <fullName evidence="11">WD40 repeat-containing protein</fullName>
    </recommendedName>
</protein>
<dbReference type="Proteomes" id="UP000695562">
    <property type="component" value="Unassembled WGS sequence"/>
</dbReference>
<dbReference type="GO" id="GO:0005198">
    <property type="term" value="F:structural molecule activity"/>
    <property type="evidence" value="ECO:0007669"/>
    <property type="project" value="InterPro"/>
</dbReference>
<sequence>MRVFHRFSTSHEDLIHDVSYDFYGKRIATCSSDQKIKVWDLNDNGEWGLSAEWKAHSGSVWKLAWAHPEFGQVIASCSFDRTVCIWEESEDEKGQKRWQLKATLVDSRDSVTDIKFAPKSSGLRLATCSSDGYIRIYEAMDIMNLSQWTIVEEFEPQKGSNNCISWNPSSYDKPMMAVGSNDPYLKIWEYNETGQKWVHLDTLSPVGNNNNYDSSESGKAIHDVCWAPNMGRSYHLIATASKDHTVRIWKLTNIHDKSKMELKEIMCKNDHRSEVWRVEWNITGTVLASSGDDGNVFLWKCNMNGEWKLLSIINGEERNEDR</sequence>
<dbReference type="GO" id="GO:0031080">
    <property type="term" value="C:nuclear pore outer ring"/>
    <property type="evidence" value="ECO:0007669"/>
    <property type="project" value="TreeGrafter"/>
</dbReference>
<feature type="repeat" description="WD" evidence="8">
    <location>
        <begin position="268"/>
        <end position="300"/>
    </location>
</feature>
<dbReference type="EMBL" id="AJWJ01000017">
    <property type="protein sequence ID" value="KAF2077876.1"/>
    <property type="molecule type" value="Genomic_DNA"/>
</dbReference>
<keyword evidence="5" id="KW-0677">Repeat</keyword>
<dbReference type="SUPFAM" id="SSF50978">
    <property type="entry name" value="WD40 repeat-like"/>
    <property type="match status" value="1"/>
</dbReference>
<evidence type="ECO:0000256" key="7">
    <source>
        <dbReference type="ARBA" id="ARBA00023242"/>
    </source>
</evidence>
<dbReference type="InterPro" id="IPR036322">
    <property type="entry name" value="WD40_repeat_dom_sf"/>
</dbReference>
<keyword evidence="7" id="KW-0539">Nucleus</keyword>
<name>A0A8J4QA81_9MYCE</name>
<gene>
    <name evidence="9" type="ORF">CYY_000838</name>
</gene>
<evidence type="ECO:0000256" key="5">
    <source>
        <dbReference type="ARBA" id="ARBA00022737"/>
    </source>
</evidence>
<evidence type="ECO:0000256" key="8">
    <source>
        <dbReference type="PROSITE-ProRule" id="PRU00221"/>
    </source>
</evidence>
<dbReference type="InterPro" id="IPR020472">
    <property type="entry name" value="WD40_PAC1"/>
</dbReference>
<evidence type="ECO:0008006" key="11">
    <source>
        <dbReference type="Google" id="ProtNLM"/>
    </source>
</evidence>
<dbReference type="InterPro" id="IPR015943">
    <property type="entry name" value="WD40/YVTN_repeat-like_dom_sf"/>
</dbReference>
<dbReference type="PANTHER" id="PTHR11024:SF3">
    <property type="entry name" value="NUCLEOPORIN SEH1"/>
    <property type="match status" value="1"/>
</dbReference>
<comment type="similarity">
    <text evidence="2">Belongs to the WD repeat SEC13 family.</text>
</comment>
<comment type="subcellular location">
    <subcellularLocation>
        <location evidence="1">Nucleus envelope</location>
    </subcellularLocation>
</comment>
<dbReference type="PROSITE" id="PS50294">
    <property type="entry name" value="WD_REPEATS_REGION"/>
    <property type="match status" value="2"/>
</dbReference>
<dbReference type="PRINTS" id="PR00320">
    <property type="entry name" value="GPROTEINBRPT"/>
</dbReference>
<dbReference type="Pfam" id="PF00400">
    <property type="entry name" value="WD40"/>
    <property type="match status" value="5"/>
</dbReference>
<keyword evidence="3" id="KW-0813">Transport</keyword>
<dbReference type="SMART" id="SM00320">
    <property type="entry name" value="WD40"/>
    <property type="match status" value="6"/>
</dbReference>
<dbReference type="PROSITE" id="PS00678">
    <property type="entry name" value="WD_REPEATS_1"/>
    <property type="match status" value="1"/>
</dbReference>
<dbReference type="AlphaFoldDB" id="A0A8J4QA81"/>
<organism evidence="9 10">
    <name type="scientific">Polysphondylium violaceum</name>
    <dbReference type="NCBI Taxonomy" id="133409"/>
    <lineage>
        <taxon>Eukaryota</taxon>
        <taxon>Amoebozoa</taxon>
        <taxon>Evosea</taxon>
        <taxon>Eumycetozoa</taxon>
        <taxon>Dictyostelia</taxon>
        <taxon>Dictyosteliales</taxon>
        <taxon>Dictyosteliaceae</taxon>
        <taxon>Polysphondylium</taxon>
    </lineage>
</organism>
<proteinExistence type="inferred from homology"/>
<feature type="repeat" description="WD" evidence="8">
    <location>
        <begin position="8"/>
        <end position="42"/>
    </location>
</feature>
<dbReference type="OrthoDB" id="364224at2759"/>
<dbReference type="InterPro" id="IPR001680">
    <property type="entry name" value="WD40_rpt"/>
</dbReference>
<evidence type="ECO:0000256" key="2">
    <source>
        <dbReference type="ARBA" id="ARBA00010102"/>
    </source>
</evidence>
<dbReference type="GO" id="GO:0035859">
    <property type="term" value="C:Seh1-associated complex"/>
    <property type="evidence" value="ECO:0007669"/>
    <property type="project" value="TreeGrafter"/>
</dbReference>
<evidence type="ECO:0000256" key="4">
    <source>
        <dbReference type="ARBA" id="ARBA00022574"/>
    </source>
</evidence>
<dbReference type="InterPro" id="IPR037363">
    <property type="entry name" value="Sec13/Seh1_fam"/>
</dbReference>
<dbReference type="Gene3D" id="2.130.10.10">
    <property type="entry name" value="YVTN repeat-like/Quinoprotein amine dehydrogenase"/>
    <property type="match status" value="1"/>
</dbReference>
<evidence type="ECO:0000313" key="10">
    <source>
        <dbReference type="Proteomes" id="UP000695562"/>
    </source>
</evidence>
<keyword evidence="6" id="KW-0653">Protein transport</keyword>
<evidence type="ECO:0000313" key="9">
    <source>
        <dbReference type="EMBL" id="KAF2077876.1"/>
    </source>
</evidence>
<evidence type="ECO:0000256" key="6">
    <source>
        <dbReference type="ARBA" id="ARBA00022927"/>
    </source>
</evidence>
<dbReference type="PANTHER" id="PTHR11024">
    <property type="entry name" value="NUCLEAR PORE COMPLEX PROTEIN SEC13 / SEH1 FAMILY MEMBER"/>
    <property type="match status" value="1"/>
</dbReference>
<dbReference type="InterPro" id="IPR019775">
    <property type="entry name" value="WD40_repeat_CS"/>
</dbReference>
<dbReference type="PROSITE" id="PS50082">
    <property type="entry name" value="WD_REPEATS_2"/>
    <property type="match status" value="3"/>
</dbReference>
<accession>A0A8J4QA81</accession>
<dbReference type="GO" id="GO:0034198">
    <property type="term" value="P:cellular response to amino acid starvation"/>
    <property type="evidence" value="ECO:0007669"/>
    <property type="project" value="TreeGrafter"/>
</dbReference>
<feature type="repeat" description="WD" evidence="8">
    <location>
        <begin position="53"/>
        <end position="87"/>
    </location>
</feature>
<dbReference type="GO" id="GO:0015031">
    <property type="term" value="P:protein transport"/>
    <property type="evidence" value="ECO:0007669"/>
    <property type="project" value="UniProtKB-KW"/>
</dbReference>
<evidence type="ECO:0000256" key="3">
    <source>
        <dbReference type="ARBA" id="ARBA00022448"/>
    </source>
</evidence>
<evidence type="ECO:0000256" key="1">
    <source>
        <dbReference type="ARBA" id="ARBA00004259"/>
    </source>
</evidence>
<keyword evidence="10" id="KW-1185">Reference proteome</keyword>
<dbReference type="GO" id="GO:1904263">
    <property type="term" value="P:positive regulation of TORC1 signaling"/>
    <property type="evidence" value="ECO:0007669"/>
    <property type="project" value="TreeGrafter"/>
</dbReference>
<reference evidence="9" key="1">
    <citation type="submission" date="2020-01" db="EMBL/GenBank/DDBJ databases">
        <title>Development of genomics and gene disruption for Polysphondylium violaceum indicates a role for the polyketide synthase stlB in stalk morphogenesis.</title>
        <authorList>
            <person name="Narita B."/>
            <person name="Kawabe Y."/>
            <person name="Kin K."/>
            <person name="Saito T."/>
            <person name="Gibbs R."/>
            <person name="Kuspa A."/>
            <person name="Muzny D."/>
            <person name="Queller D."/>
            <person name="Richards S."/>
            <person name="Strassman J."/>
            <person name="Sucgang R."/>
            <person name="Worley K."/>
            <person name="Schaap P."/>
        </authorList>
    </citation>
    <scope>NUCLEOTIDE SEQUENCE</scope>
    <source>
        <strain evidence="9">QSvi11</strain>
    </source>
</reference>
<comment type="caution">
    <text evidence="9">The sequence shown here is derived from an EMBL/GenBank/DDBJ whole genome shotgun (WGS) entry which is preliminary data.</text>
</comment>
<keyword evidence="4 8" id="KW-0853">WD repeat</keyword>
<dbReference type="FunFam" id="2.130.10.10:FF:003669">
    <property type="entry name" value="Uncharacterized protein"/>
    <property type="match status" value="1"/>
</dbReference>